<evidence type="ECO:0000256" key="1">
    <source>
        <dbReference type="SAM" id="MobiDB-lite"/>
    </source>
</evidence>
<gene>
    <name evidence="4" type="ORF">KC685_04440</name>
</gene>
<feature type="transmembrane region" description="Helical" evidence="2">
    <location>
        <begin position="416"/>
        <end position="437"/>
    </location>
</feature>
<feature type="transmembrane region" description="Helical" evidence="2">
    <location>
        <begin position="763"/>
        <end position="781"/>
    </location>
</feature>
<dbReference type="AlphaFoldDB" id="A0A955I262"/>
<evidence type="ECO:0000313" key="4">
    <source>
        <dbReference type="EMBL" id="MCA9377141.1"/>
    </source>
</evidence>
<feature type="transmembrane region" description="Helical" evidence="2">
    <location>
        <begin position="659"/>
        <end position="676"/>
    </location>
</feature>
<organism evidence="4 5">
    <name type="scientific">Candidatus Dojkabacteria bacterium</name>
    <dbReference type="NCBI Taxonomy" id="2099670"/>
    <lineage>
        <taxon>Bacteria</taxon>
        <taxon>Candidatus Dojkabacteria</taxon>
    </lineage>
</organism>
<feature type="compositionally biased region" description="Basic and acidic residues" evidence="1">
    <location>
        <begin position="53"/>
        <end position="85"/>
    </location>
</feature>
<evidence type="ECO:0000256" key="2">
    <source>
        <dbReference type="SAM" id="Phobius"/>
    </source>
</evidence>
<proteinExistence type="predicted"/>
<feature type="transmembrane region" description="Helical" evidence="2">
    <location>
        <begin position="251"/>
        <end position="269"/>
    </location>
</feature>
<feature type="transmembrane region" description="Helical" evidence="2">
    <location>
        <begin position="714"/>
        <end position="732"/>
    </location>
</feature>
<feature type="transmembrane region" description="Helical" evidence="2">
    <location>
        <begin position="224"/>
        <end position="245"/>
    </location>
</feature>
<feature type="transmembrane region" description="Helical" evidence="2">
    <location>
        <begin position="576"/>
        <end position="596"/>
    </location>
</feature>
<feature type="transmembrane region" description="Helical" evidence="2">
    <location>
        <begin position="393"/>
        <end position="410"/>
    </location>
</feature>
<feature type="transmembrane region" description="Helical" evidence="2">
    <location>
        <begin position="552"/>
        <end position="570"/>
    </location>
</feature>
<dbReference type="Pfam" id="PF09925">
    <property type="entry name" value="DUF2157"/>
    <property type="match status" value="1"/>
</dbReference>
<feature type="transmembrane region" description="Helical" evidence="2">
    <location>
        <begin position="361"/>
        <end position="381"/>
    </location>
</feature>
<feature type="transmembrane region" description="Helical" evidence="2">
    <location>
        <begin position="787"/>
        <end position="808"/>
    </location>
</feature>
<feature type="transmembrane region" description="Helical" evidence="2">
    <location>
        <begin position="634"/>
        <end position="652"/>
    </location>
</feature>
<feature type="transmembrane region" description="Helical" evidence="2">
    <location>
        <begin position="311"/>
        <end position="330"/>
    </location>
</feature>
<feature type="region of interest" description="Disordered" evidence="1">
    <location>
        <begin position="48"/>
        <end position="86"/>
    </location>
</feature>
<accession>A0A955I262</accession>
<keyword evidence="2" id="KW-0472">Membrane</keyword>
<feature type="transmembrane region" description="Helical" evidence="2">
    <location>
        <begin position="168"/>
        <end position="188"/>
    </location>
</feature>
<feature type="transmembrane region" description="Helical" evidence="2">
    <location>
        <begin position="682"/>
        <end position="702"/>
    </location>
</feature>
<feature type="transmembrane region" description="Helical" evidence="2">
    <location>
        <begin position="109"/>
        <end position="130"/>
    </location>
</feature>
<reference evidence="4" key="1">
    <citation type="submission" date="2020-04" db="EMBL/GenBank/DDBJ databases">
        <authorList>
            <person name="Zhang T."/>
        </authorList>
    </citation>
    <scope>NUCLEOTIDE SEQUENCE</scope>
    <source>
        <strain evidence="4">HKST-UBA17</strain>
    </source>
</reference>
<keyword evidence="2" id="KW-0812">Transmembrane</keyword>
<feature type="transmembrane region" description="Helical" evidence="2">
    <location>
        <begin position="503"/>
        <end position="521"/>
    </location>
</feature>
<evidence type="ECO:0000313" key="5">
    <source>
        <dbReference type="Proteomes" id="UP000741282"/>
    </source>
</evidence>
<name>A0A955I262_9BACT</name>
<feature type="transmembrane region" description="Helical" evidence="2">
    <location>
        <begin position="337"/>
        <end position="355"/>
    </location>
</feature>
<feature type="transmembrane region" description="Helical" evidence="2">
    <location>
        <begin position="738"/>
        <end position="756"/>
    </location>
</feature>
<feature type="transmembrane region" description="Helical" evidence="2">
    <location>
        <begin position="6"/>
        <end position="28"/>
    </location>
</feature>
<feature type="transmembrane region" description="Helical" evidence="2">
    <location>
        <begin position="478"/>
        <end position="496"/>
    </location>
</feature>
<keyword evidence="2" id="KW-1133">Transmembrane helix</keyword>
<feature type="transmembrane region" description="Helical" evidence="2">
    <location>
        <begin position="281"/>
        <end position="305"/>
    </location>
</feature>
<sequence>MNFIFSTISLALICSWNIFAMIGFVYTIKWLVNRRRKGLSTQAIETKGSGNDVTKDDDIPKDDEFTKKDSHPKGSIEHKVPDTKEKRVKRSKQTFIERFLKKEWDNSSVLLYSGAFLVGFAIFLFVAFNWDSFTDQIKTILIIGITVILYLLAFLFSRNRKYQKVSDTFILLASAAFILTGVGFWNFSVKQTLTLTFTDYWAIFSILLTAVFSLTYITVQKKLYLWVMILSAFSTLIYGSGAFVSEPLHRFSFVIFLTPLFWLIIRSIFRSKRERLLNFNLFRFFYLFADALNIIFVFSILYRIVELDTKLILTISLFFPYIFTLLGMILEKRSFGLMHDGAWFPFKLIVLSMLISANADIYEFLVISLCLLVITWMISMTRRYQSSVRLRRFVAPMIFMSLFLSIALPWNKPIGIEYWDTLPAILSLGLISILFRIKTSNYNGSWTRIFNIPLDLAVTVMITFKISQELGTNYGSEIYGLTILIPFALYFSEWIIRWNAKRGSFWGYIGATIFMLLSVILSSGESGIFFLSSLILVSFVLLSLLISQKSRLTYVLFVSIIFSSLTFSFWNRASYLEGLILMTFIILILGNLWRVGEFLKYKGFKKDVLNKLQCSAVGTSLSYLLLSLDPIFQHDWSVVILMILLISIYFSVDRTMRWYRYLVGVWFVYFFWHILGHSDTPAYANAHLYAMPVVIYLGVLSYLTQDKNYLSKGFFLIANIIPLSVCLIQSIFDPPEFRVYHGILLLILGGLQLIYGSYKKDKLLVIIASVYVLVELIIRLWDVLISIPWWMYVGLVGVILITLSIYIINKITTDKEGEESR</sequence>
<evidence type="ECO:0000259" key="3">
    <source>
        <dbReference type="Pfam" id="PF09925"/>
    </source>
</evidence>
<feature type="domain" description="DUF2157" evidence="3">
    <location>
        <begin position="107"/>
        <end position="216"/>
    </location>
</feature>
<feature type="transmembrane region" description="Helical" evidence="2">
    <location>
        <begin position="136"/>
        <end position="156"/>
    </location>
</feature>
<dbReference type="Proteomes" id="UP000741282">
    <property type="component" value="Unassembled WGS sequence"/>
</dbReference>
<dbReference type="InterPro" id="IPR018677">
    <property type="entry name" value="DUF2157"/>
</dbReference>
<dbReference type="EMBL" id="JAGQLN010000019">
    <property type="protein sequence ID" value="MCA9377141.1"/>
    <property type="molecule type" value="Genomic_DNA"/>
</dbReference>
<comment type="caution">
    <text evidence="4">The sequence shown here is derived from an EMBL/GenBank/DDBJ whole genome shotgun (WGS) entry which is preliminary data.</text>
</comment>
<feature type="transmembrane region" description="Helical" evidence="2">
    <location>
        <begin position="527"/>
        <end position="545"/>
    </location>
</feature>
<feature type="transmembrane region" description="Helical" evidence="2">
    <location>
        <begin position="608"/>
        <end position="628"/>
    </location>
</feature>
<feature type="transmembrane region" description="Helical" evidence="2">
    <location>
        <begin position="200"/>
        <end position="217"/>
    </location>
</feature>
<reference evidence="4" key="2">
    <citation type="journal article" date="2021" name="Microbiome">
        <title>Successional dynamics and alternative stable states in a saline activated sludge microbial community over 9 years.</title>
        <authorList>
            <person name="Wang Y."/>
            <person name="Ye J."/>
            <person name="Ju F."/>
            <person name="Liu L."/>
            <person name="Boyd J.A."/>
            <person name="Deng Y."/>
            <person name="Parks D.H."/>
            <person name="Jiang X."/>
            <person name="Yin X."/>
            <person name="Woodcroft B.J."/>
            <person name="Tyson G.W."/>
            <person name="Hugenholtz P."/>
            <person name="Polz M.F."/>
            <person name="Zhang T."/>
        </authorList>
    </citation>
    <scope>NUCLEOTIDE SEQUENCE</scope>
    <source>
        <strain evidence="4">HKST-UBA17</strain>
    </source>
</reference>
<feature type="transmembrane region" description="Helical" evidence="2">
    <location>
        <begin position="449"/>
        <end position="466"/>
    </location>
</feature>
<protein>
    <submittedName>
        <fullName evidence="4">DUF2157 domain-containing protein</fullName>
    </submittedName>
</protein>